<feature type="transmembrane region" description="Helical" evidence="1">
    <location>
        <begin position="29"/>
        <end position="51"/>
    </location>
</feature>
<proteinExistence type="predicted"/>
<evidence type="ECO:0000256" key="1">
    <source>
        <dbReference type="SAM" id="Phobius"/>
    </source>
</evidence>
<evidence type="ECO:0000259" key="2">
    <source>
        <dbReference type="Pfam" id="PF20059"/>
    </source>
</evidence>
<feature type="domain" description="DUF6458" evidence="2">
    <location>
        <begin position="1"/>
        <end position="61"/>
    </location>
</feature>
<dbReference type="RefSeq" id="WP_344828928.1">
    <property type="nucleotide sequence ID" value="NZ_BAAAUV010000007.1"/>
</dbReference>
<sequence>MGLGVGLTFIAIGAILAFATDFSVSGIDVQLIGVILMLVGAASIAFTLLYMRPRRARMTASGAVVEEPVYSVQDDPVVAPAQPHVHRDAYGREELPHVHQRREL</sequence>
<evidence type="ECO:0000313" key="3">
    <source>
        <dbReference type="EMBL" id="GAA3213112.1"/>
    </source>
</evidence>
<dbReference type="Pfam" id="PF20059">
    <property type="entry name" value="DUF6458"/>
    <property type="match status" value="1"/>
</dbReference>
<comment type="caution">
    <text evidence="3">The sequence shown here is derived from an EMBL/GenBank/DDBJ whole genome shotgun (WGS) entry which is preliminary data.</text>
</comment>
<keyword evidence="1" id="KW-1133">Transmembrane helix</keyword>
<protein>
    <recommendedName>
        <fullName evidence="2">DUF6458 domain-containing protein</fullName>
    </recommendedName>
</protein>
<keyword evidence="4" id="KW-1185">Reference proteome</keyword>
<dbReference type="InterPro" id="IPR045597">
    <property type="entry name" value="DUF6458"/>
</dbReference>
<evidence type="ECO:0000313" key="4">
    <source>
        <dbReference type="Proteomes" id="UP001501237"/>
    </source>
</evidence>
<dbReference type="Proteomes" id="UP001501237">
    <property type="component" value="Unassembled WGS sequence"/>
</dbReference>
<organism evidence="3 4">
    <name type="scientific">Actinocorallia longicatena</name>
    <dbReference type="NCBI Taxonomy" id="111803"/>
    <lineage>
        <taxon>Bacteria</taxon>
        <taxon>Bacillati</taxon>
        <taxon>Actinomycetota</taxon>
        <taxon>Actinomycetes</taxon>
        <taxon>Streptosporangiales</taxon>
        <taxon>Thermomonosporaceae</taxon>
        <taxon>Actinocorallia</taxon>
    </lineage>
</organism>
<gene>
    <name evidence="3" type="ORF">GCM10010468_32900</name>
</gene>
<keyword evidence="1" id="KW-0472">Membrane</keyword>
<name>A0ABP6QC19_9ACTN</name>
<reference evidence="4" key="1">
    <citation type="journal article" date="2019" name="Int. J. Syst. Evol. Microbiol.">
        <title>The Global Catalogue of Microorganisms (GCM) 10K type strain sequencing project: providing services to taxonomists for standard genome sequencing and annotation.</title>
        <authorList>
            <consortium name="The Broad Institute Genomics Platform"/>
            <consortium name="The Broad Institute Genome Sequencing Center for Infectious Disease"/>
            <person name="Wu L."/>
            <person name="Ma J."/>
        </authorList>
    </citation>
    <scope>NUCLEOTIDE SEQUENCE [LARGE SCALE GENOMIC DNA]</scope>
    <source>
        <strain evidence="4">JCM 9377</strain>
    </source>
</reference>
<keyword evidence="1" id="KW-0812">Transmembrane</keyword>
<dbReference type="EMBL" id="BAAAUV010000007">
    <property type="protein sequence ID" value="GAA3213112.1"/>
    <property type="molecule type" value="Genomic_DNA"/>
</dbReference>
<accession>A0ABP6QC19</accession>